<feature type="transmembrane region" description="Helical" evidence="1">
    <location>
        <begin position="57"/>
        <end position="78"/>
    </location>
</feature>
<proteinExistence type="predicted"/>
<feature type="transmembrane region" description="Helical" evidence="1">
    <location>
        <begin position="349"/>
        <end position="370"/>
    </location>
</feature>
<feature type="transmembrane region" description="Helical" evidence="1">
    <location>
        <begin position="517"/>
        <end position="535"/>
    </location>
</feature>
<feature type="transmembrane region" description="Helical" evidence="1">
    <location>
        <begin position="382"/>
        <end position="402"/>
    </location>
</feature>
<accession>A0A9D1ICB0</accession>
<protein>
    <submittedName>
        <fullName evidence="2">Uncharacterized protein</fullName>
    </submittedName>
</protein>
<feature type="transmembrane region" description="Helical" evidence="1">
    <location>
        <begin position="486"/>
        <end position="505"/>
    </location>
</feature>
<dbReference type="Proteomes" id="UP000824072">
    <property type="component" value="Unassembled WGS sequence"/>
</dbReference>
<comment type="caution">
    <text evidence="2">The sequence shown here is derived from an EMBL/GenBank/DDBJ whole genome shotgun (WGS) entry which is preliminary data.</text>
</comment>
<dbReference type="EMBL" id="DVMU01000165">
    <property type="protein sequence ID" value="HIU34368.1"/>
    <property type="molecule type" value="Genomic_DNA"/>
</dbReference>
<evidence type="ECO:0000313" key="2">
    <source>
        <dbReference type="EMBL" id="HIU34368.1"/>
    </source>
</evidence>
<gene>
    <name evidence="2" type="ORF">IAB02_07375</name>
</gene>
<reference evidence="2" key="2">
    <citation type="journal article" date="2021" name="PeerJ">
        <title>Extensive microbial diversity within the chicken gut microbiome revealed by metagenomics and culture.</title>
        <authorList>
            <person name="Gilroy R."/>
            <person name="Ravi A."/>
            <person name="Getino M."/>
            <person name="Pursley I."/>
            <person name="Horton D.L."/>
            <person name="Alikhan N.F."/>
            <person name="Baker D."/>
            <person name="Gharbi K."/>
            <person name="Hall N."/>
            <person name="Watson M."/>
            <person name="Adriaenssens E.M."/>
            <person name="Foster-Nyarko E."/>
            <person name="Jarju S."/>
            <person name="Secka A."/>
            <person name="Antonio M."/>
            <person name="Oren A."/>
            <person name="Chaudhuri R.R."/>
            <person name="La Ragione R."/>
            <person name="Hildebrand F."/>
            <person name="Pallen M.J."/>
        </authorList>
    </citation>
    <scope>NUCLEOTIDE SEQUENCE</scope>
    <source>
        <strain evidence="2">ChiHcec3-11533</strain>
    </source>
</reference>
<evidence type="ECO:0000256" key="1">
    <source>
        <dbReference type="SAM" id="Phobius"/>
    </source>
</evidence>
<feature type="transmembrane region" description="Helical" evidence="1">
    <location>
        <begin position="126"/>
        <end position="143"/>
    </location>
</feature>
<keyword evidence="1" id="KW-0812">Transmembrane</keyword>
<name>A0A9D1ICB0_9FIRM</name>
<organism evidence="2 3">
    <name type="scientific">Candidatus Pullichristensenella excrementigallinarum</name>
    <dbReference type="NCBI Taxonomy" id="2840907"/>
    <lineage>
        <taxon>Bacteria</taxon>
        <taxon>Bacillati</taxon>
        <taxon>Bacillota</taxon>
        <taxon>Clostridia</taxon>
        <taxon>Candidatus Pullichristensenella</taxon>
    </lineage>
</organism>
<keyword evidence="1" id="KW-0472">Membrane</keyword>
<feature type="transmembrane region" description="Helical" evidence="1">
    <location>
        <begin position="243"/>
        <end position="265"/>
    </location>
</feature>
<reference evidence="2" key="1">
    <citation type="submission" date="2020-10" db="EMBL/GenBank/DDBJ databases">
        <authorList>
            <person name="Gilroy R."/>
        </authorList>
    </citation>
    <scope>NUCLEOTIDE SEQUENCE</scope>
    <source>
        <strain evidence="2">ChiHcec3-11533</strain>
    </source>
</reference>
<evidence type="ECO:0000313" key="3">
    <source>
        <dbReference type="Proteomes" id="UP000824072"/>
    </source>
</evidence>
<sequence>MGGLLLLAAFLAAGLLLADVLFRKISGAARLWLGLTTGMLLMMWLPSLYAYALRFSLAAQFAALGTALAGAIGAQIALKGCLVDCWLRVADRLGERIPLFRRAADQPCRSLQPRAGTEKFWGDMPWWLPAALVLPLLALSIYLQYTHILREVDGALHVGQSTYGDLSLHLGIATGLVDAKYPATYTLIQDTLLGYPFLTDALSASMLVAGCDLALSMTIPGSLMMGLVYLGFVLLAWEMTRRPLAVVLSFLLLFFNGGFGFCYVLDTAWKDPSALKNVFTGFYGAPANMVEHNIRWVNVVCDMLIPQRTFLGGWTMLIPALYMLVRYLRRKEREWIPILGVWAGAMPMIHTHSFLALALISGGTLFYSLFSERDKVGVLRDFGIYALIAAVLAIPQLLTWSVPQTVDGGSLALRFNWVNFDPSTGRLIDGYFWFWIKNVGLVYLLMVPAALSQKKTGRALALGALLVYCIAELIQFQPNEYDNNKLFYAAFLLMLPMVGSYLACIWDKLRGLRGRTVLAGAFLTVSLLSGTLSLARETVSDYTLFSAEEAGCAEFLQENTARDAVFLTGDQHNNAVNALAGRQIVCGTGSYLYYHGIDYTDAYYAARNMLENPAENAALFEEYGVDYVYISNTERSNYQVDEQYFAENCEIVYNGFAIRVYKWEG</sequence>
<feature type="transmembrane region" description="Helical" evidence="1">
    <location>
        <begin position="28"/>
        <end position="45"/>
    </location>
</feature>
<feature type="transmembrane region" description="Helical" evidence="1">
    <location>
        <begin position="432"/>
        <end position="451"/>
    </location>
</feature>
<feature type="transmembrane region" description="Helical" evidence="1">
    <location>
        <begin position="213"/>
        <end position="237"/>
    </location>
</feature>
<feature type="transmembrane region" description="Helical" evidence="1">
    <location>
        <begin position="458"/>
        <end position="474"/>
    </location>
</feature>
<dbReference type="AlphaFoldDB" id="A0A9D1ICB0"/>
<keyword evidence="1" id="KW-1133">Transmembrane helix</keyword>